<evidence type="ECO:0000256" key="3">
    <source>
        <dbReference type="ARBA" id="ARBA00022691"/>
    </source>
</evidence>
<dbReference type="EMBL" id="MGEA01000045">
    <property type="protein sequence ID" value="OGL73838.1"/>
    <property type="molecule type" value="Genomic_DNA"/>
</dbReference>
<evidence type="ECO:0008006" key="7">
    <source>
        <dbReference type="Google" id="ProtNLM"/>
    </source>
</evidence>
<evidence type="ECO:0000256" key="4">
    <source>
        <dbReference type="SAM" id="Phobius"/>
    </source>
</evidence>
<feature type="transmembrane region" description="Helical" evidence="4">
    <location>
        <begin position="6"/>
        <end position="27"/>
    </location>
</feature>
<dbReference type="PANTHER" id="PTHR13610">
    <property type="entry name" value="METHYLTRANSFERASE DOMAIN-CONTAINING PROTEIN"/>
    <property type="match status" value="1"/>
</dbReference>
<dbReference type="GO" id="GO:0016279">
    <property type="term" value="F:protein-lysine N-methyltransferase activity"/>
    <property type="evidence" value="ECO:0007669"/>
    <property type="project" value="InterPro"/>
</dbReference>
<accession>A0A1F7U7M9</accession>
<evidence type="ECO:0000256" key="2">
    <source>
        <dbReference type="ARBA" id="ARBA00022679"/>
    </source>
</evidence>
<protein>
    <recommendedName>
        <fullName evidence="7">Methyltransferase domain-containing protein</fullName>
    </recommendedName>
</protein>
<evidence type="ECO:0000313" key="5">
    <source>
        <dbReference type="EMBL" id="OGL73838.1"/>
    </source>
</evidence>
<dbReference type="GO" id="GO:0032259">
    <property type="term" value="P:methylation"/>
    <property type="evidence" value="ECO:0007669"/>
    <property type="project" value="UniProtKB-KW"/>
</dbReference>
<dbReference type="SUPFAM" id="SSF53335">
    <property type="entry name" value="S-adenosyl-L-methionine-dependent methyltransferases"/>
    <property type="match status" value="1"/>
</dbReference>
<dbReference type="Proteomes" id="UP000177088">
    <property type="component" value="Unassembled WGS sequence"/>
</dbReference>
<reference evidence="5 6" key="1">
    <citation type="journal article" date="2016" name="Nat. Commun.">
        <title>Thousands of microbial genomes shed light on interconnected biogeochemical processes in an aquifer system.</title>
        <authorList>
            <person name="Anantharaman K."/>
            <person name="Brown C.T."/>
            <person name="Hug L.A."/>
            <person name="Sharon I."/>
            <person name="Castelle C.J."/>
            <person name="Probst A.J."/>
            <person name="Thomas B.C."/>
            <person name="Singh A."/>
            <person name="Wilkins M.J."/>
            <person name="Karaoz U."/>
            <person name="Brodie E.L."/>
            <person name="Williams K.H."/>
            <person name="Hubbard S.S."/>
            <person name="Banfield J.F."/>
        </authorList>
    </citation>
    <scope>NUCLEOTIDE SEQUENCE [LARGE SCALE GENOMIC DNA]</scope>
</reference>
<evidence type="ECO:0000256" key="1">
    <source>
        <dbReference type="ARBA" id="ARBA00022603"/>
    </source>
</evidence>
<keyword evidence="4" id="KW-1133">Transmembrane helix</keyword>
<keyword evidence="2" id="KW-0808">Transferase</keyword>
<keyword evidence="1" id="KW-0489">Methyltransferase</keyword>
<dbReference type="Gene3D" id="3.40.50.150">
    <property type="entry name" value="Vaccinia Virus protein VP39"/>
    <property type="match status" value="1"/>
</dbReference>
<dbReference type="AlphaFoldDB" id="A0A1F7U7M9"/>
<sequence length="185" mass="20847">MEIVLYVLLYIILLTFAYGAVSAAPWIPTRRREREKIVESLPLRAGATLVELGCGDANVLFAALRREPGLRAVGYDVAIVPLLFARMRRLFGGAKYRNLDLRWRDFFTQDLTGADMVFVFLLASSYPKLKAKFARELRDDCAVAVEAWPMPGIEAERTVQEQGVLPLYLYRGRQFRAAEGVASDT</sequence>
<dbReference type="InterPro" id="IPR026170">
    <property type="entry name" value="FAM173A/B"/>
</dbReference>
<name>A0A1F7U7M9_9BACT</name>
<evidence type="ECO:0000313" key="6">
    <source>
        <dbReference type="Proteomes" id="UP000177088"/>
    </source>
</evidence>
<dbReference type="PANTHER" id="PTHR13610:SF11">
    <property type="entry name" value="METHYLTRANSFERASE DOMAIN-CONTAINING PROTEIN"/>
    <property type="match status" value="1"/>
</dbReference>
<gene>
    <name evidence="5" type="ORF">A3C96_02045</name>
</gene>
<keyword evidence="4" id="KW-0472">Membrane</keyword>
<keyword evidence="4" id="KW-0812">Transmembrane</keyword>
<dbReference type="InterPro" id="IPR029063">
    <property type="entry name" value="SAM-dependent_MTases_sf"/>
</dbReference>
<proteinExistence type="predicted"/>
<organism evidence="5 6">
    <name type="scientific">Candidatus Uhrbacteria bacterium RIFCSPHIGHO2_02_FULL_60_10</name>
    <dbReference type="NCBI Taxonomy" id="1802392"/>
    <lineage>
        <taxon>Bacteria</taxon>
        <taxon>Candidatus Uhriibacteriota</taxon>
    </lineage>
</organism>
<keyword evidence="3" id="KW-0949">S-adenosyl-L-methionine</keyword>
<comment type="caution">
    <text evidence="5">The sequence shown here is derived from an EMBL/GenBank/DDBJ whole genome shotgun (WGS) entry which is preliminary data.</text>
</comment>